<dbReference type="AlphaFoldDB" id="A0A2G5VVG0"/>
<comment type="caution">
    <text evidence="1">The sequence shown here is derived from an EMBL/GenBank/DDBJ whole genome shotgun (WGS) entry which is preliminary data.</text>
</comment>
<name>A0A2G5VVG0_9PELO</name>
<organism evidence="1 2">
    <name type="scientific">Caenorhabditis nigoni</name>
    <dbReference type="NCBI Taxonomy" id="1611254"/>
    <lineage>
        <taxon>Eukaryota</taxon>
        <taxon>Metazoa</taxon>
        <taxon>Ecdysozoa</taxon>
        <taxon>Nematoda</taxon>
        <taxon>Chromadorea</taxon>
        <taxon>Rhabditida</taxon>
        <taxon>Rhabditina</taxon>
        <taxon>Rhabditomorpha</taxon>
        <taxon>Rhabditoidea</taxon>
        <taxon>Rhabditidae</taxon>
        <taxon>Peloderinae</taxon>
        <taxon>Caenorhabditis</taxon>
    </lineage>
</organism>
<protein>
    <submittedName>
        <fullName evidence="1">Uncharacterized protein</fullName>
    </submittedName>
</protein>
<proteinExistence type="predicted"/>
<accession>A0A2G5VVG0</accession>
<keyword evidence="2" id="KW-1185">Reference proteome</keyword>
<reference evidence="2" key="1">
    <citation type="submission" date="2017-10" db="EMBL/GenBank/DDBJ databases">
        <title>Rapid genome shrinkage in a self-fertile nematode reveals novel sperm competition proteins.</title>
        <authorList>
            <person name="Yin D."/>
            <person name="Schwarz E.M."/>
            <person name="Thomas C.G."/>
            <person name="Felde R.L."/>
            <person name="Korf I.F."/>
            <person name="Cutter A.D."/>
            <person name="Schartner C.M."/>
            <person name="Ralston E.J."/>
            <person name="Meyer B.J."/>
            <person name="Haag E.S."/>
        </authorList>
    </citation>
    <scope>NUCLEOTIDE SEQUENCE [LARGE SCALE GENOMIC DNA]</scope>
    <source>
        <strain evidence="2">JU1422</strain>
    </source>
</reference>
<evidence type="ECO:0000313" key="2">
    <source>
        <dbReference type="Proteomes" id="UP000230233"/>
    </source>
</evidence>
<evidence type="ECO:0000313" key="1">
    <source>
        <dbReference type="EMBL" id="PIC55763.1"/>
    </source>
</evidence>
<dbReference type="EMBL" id="PDUG01000001">
    <property type="protein sequence ID" value="PIC55763.1"/>
    <property type="molecule type" value="Genomic_DNA"/>
</dbReference>
<dbReference type="Proteomes" id="UP000230233">
    <property type="component" value="Chromosome I"/>
</dbReference>
<gene>
    <name evidence="1" type="primary">Cnig_chr_I.g900</name>
    <name evidence="1" type="ORF">B9Z55_000900</name>
</gene>
<sequence>MPLVSIEKDLLCFILRDEISDGKRRNLRNPIRSIQPRRTFDKTNQPKMRYRMLLPFFFTTTSDSAAKDIFGLVILTQKMTFLSIARKDRKAQPI</sequence>